<proteinExistence type="predicted"/>
<dbReference type="GO" id="GO:0008270">
    <property type="term" value="F:zinc ion binding"/>
    <property type="evidence" value="ECO:0007669"/>
    <property type="project" value="InterPro"/>
</dbReference>
<dbReference type="EMBL" id="KN847493">
    <property type="protein sequence ID" value="KIW18457.1"/>
    <property type="molecule type" value="Genomic_DNA"/>
</dbReference>
<dbReference type="OrthoDB" id="4685598at2759"/>
<feature type="region of interest" description="Disordered" evidence="2">
    <location>
        <begin position="566"/>
        <end position="586"/>
    </location>
</feature>
<dbReference type="VEuPathDB" id="FungiDB:PV08_02745"/>
<dbReference type="RefSeq" id="XP_016238673.1">
    <property type="nucleotide sequence ID" value="XM_016377103.1"/>
</dbReference>
<dbReference type="PANTHER" id="PTHR47785:SF3">
    <property type="entry name" value="ZN(2)-C6 FUNGAL-TYPE DOMAIN-CONTAINING PROTEIN"/>
    <property type="match status" value="1"/>
</dbReference>
<name>A0A0D2A0F0_9EURO</name>
<dbReference type="GeneID" id="27329828"/>
<keyword evidence="5" id="KW-1185">Reference proteome</keyword>
<dbReference type="InterPro" id="IPR007219">
    <property type="entry name" value="XnlR_reg_dom"/>
</dbReference>
<gene>
    <name evidence="4" type="ORF">PV08_02745</name>
</gene>
<dbReference type="CDD" id="cd12148">
    <property type="entry name" value="fungal_TF_MHR"/>
    <property type="match status" value="1"/>
</dbReference>
<dbReference type="GO" id="GO:0003677">
    <property type="term" value="F:DNA binding"/>
    <property type="evidence" value="ECO:0007669"/>
    <property type="project" value="InterPro"/>
</dbReference>
<dbReference type="AlphaFoldDB" id="A0A0D2A0F0"/>
<protein>
    <recommendedName>
        <fullName evidence="3">Xylanolytic transcriptional activator regulatory domain-containing protein</fullName>
    </recommendedName>
</protein>
<dbReference type="GO" id="GO:0006351">
    <property type="term" value="P:DNA-templated transcription"/>
    <property type="evidence" value="ECO:0007669"/>
    <property type="project" value="InterPro"/>
</dbReference>
<evidence type="ECO:0000256" key="2">
    <source>
        <dbReference type="SAM" id="MobiDB-lite"/>
    </source>
</evidence>
<feature type="compositionally biased region" description="Polar residues" evidence="2">
    <location>
        <begin position="567"/>
        <end position="579"/>
    </location>
</feature>
<evidence type="ECO:0000259" key="3">
    <source>
        <dbReference type="Pfam" id="PF04082"/>
    </source>
</evidence>
<dbReference type="Pfam" id="PF04082">
    <property type="entry name" value="Fungal_trans"/>
    <property type="match status" value="1"/>
</dbReference>
<keyword evidence="1" id="KW-0539">Nucleus</keyword>
<sequence length="586" mass="65096">MRWATPSLLILPGIQLRTIIPVRNAKSRSQKSNSVCEYRKVADPPPTKLESEITTIKDRLGNIEHLLAAQKRPAAIHRDVDSLLSPHATSTSTPAPIVALLEGAQSQSPCLSDSPGFPVMVIRNKSFMHLVGVEIDLAAHLAKLERLAGSKTVGENGRHFLLQQSRAINALNAFFEEIHPWYPILDSQYQVVYAAVMDGDLKPSSESCLALIVAALGSLSSHDVRGKHTMYADMALSMLARIIADCSVLAVEALVYIAVYYCCLCSPLEAFEYNAIASLKAQSLLTVNRCSVSEADSEALRRAFWAILLIESELCVQLELIDTGVWNLDESTMLPKLRDSWSTSPQLPFYAQPDGDHTANLEDIDAYFLAEIAMRRISHRAPSAIRGTSRGELVYAPIVASELNYQLDEWYHHLPSSLKFHRGHQAEMRDHRGLVLFLRTQYYSCMTSIYWPAVYKVIQTGRREDNLHLGCQKFFDAYYDFLLSATVCLQHCTVNKWTLLASIFAFTMAAARAMKEPALADAVPPRLFASLTHAVSSLASSVHCGPSLSYMHNLLKEHLTGLVGFSPEQSSQTSRSTPLMQRPDFT</sequence>
<organism evidence="4 5">
    <name type="scientific">Exophiala spinifera</name>
    <dbReference type="NCBI Taxonomy" id="91928"/>
    <lineage>
        <taxon>Eukaryota</taxon>
        <taxon>Fungi</taxon>
        <taxon>Dikarya</taxon>
        <taxon>Ascomycota</taxon>
        <taxon>Pezizomycotina</taxon>
        <taxon>Eurotiomycetes</taxon>
        <taxon>Chaetothyriomycetidae</taxon>
        <taxon>Chaetothyriales</taxon>
        <taxon>Herpotrichiellaceae</taxon>
        <taxon>Exophiala</taxon>
    </lineage>
</organism>
<evidence type="ECO:0000313" key="5">
    <source>
        <dbReference type="Proteomes" id="UP000053328"/>
    </source>
</evidence>
<feature type="domain" description="Xylanolytic transcriptional activator regulatory" evidence="3">
    <location>
        <begin position="171"/>
        <end position="315"/>
    </location>
</feature>
<dbReference type="HOGENOM" id="CLU_036824_1_0_1"/>
<evidence type="ECO:0000256" key="1">
    <source>
        <dbReference type="ARBA" id="ARBA00023242"/>
    </source>
</evidence>
<reference evidence="4 5" key="1">
    <citation type="submission" date="2015-01" db="EMBL/GenBank/DDBJ databases">
        <title>The Genome Sequence of Exophiala spinifera CBS89968.</title>
        <authorList>
            <consortium name="The Broad Institute Genomics Platform"/>
            <person name="Cuomo C."/>
            <person name="de Hoog S."/>
            <person name="Gorbushina A."/>
            <person name="Stielow B."/>
            <person name="Teixiera M."/>
            <person name="Abouelleil A."/>
            <person name="Chapman S.B."/>
            <person name="Priest M."/>
            <person name="Young S.K."/>
            <person name="Wortman J."/>
            <person name="Nusbaum C."/>
            <person name="Birren B."/>
        </authorList>
    </citation>
    <scope>NUCLEOTIDE SEQUENCE [LARGE SCALE GENOMIC DNA]</scope>
    <source>
        <strain evidence="4 5">CBS 89968</strain>
    </source>
</reference>
<evidence type="ECO:0000313" key="4">
    <source>
        <dbReference type="EMBL" id="KIW18457.1"/>
    </source>
</evidence>
<dbReference type="InterPro" id="IPR053181">
    <property type="entry name" value="EcdB-like_regulator"/>
</dbReference>
<dbReference type="Proteomes" id="UP000053328">
    <property type="component" value="Unassembled WGS sequence"/>
</dbReference>
<dbReference type="PANTHER" id="PTHR47785">
    <property type="entry name" value="ZN(II)2CYS6 TRANSCRIPTION FACTOR (EUROFUNG)-RELATED-RELATED"/>
    <property type="match status" value="1"/>
</dbReference>
<accession>A0A0D2A0F0</accession>